<sequence>MSLMVGYKCFWLVRVYYKPSYLI</sequence>
<proteinExistence type="predicted"/>
<protein>
    <submittedName>
        <fullName evidence="1">Uncharacterized protein</fullName>
    </submittedName>
</protein>
<evidence type="ECO:0000313" key="1">
    <source>
        <dbReference type="EMBL" id="MBX60836.1"/>
    </source>
</evidence>
<reference evidence="1" key="1">
    <citation type="submission" date="2018-02" db="EMBL/GenBank/DDBJ databases">
        <title>Rhizophora mucronata_Transcriptome.</title>
        <authorList>
            <person name="Meera S.P."/>
            <person name="Sreeshan A."/>
            <person name="Augustine A."/>
        </authorList>
    </citation>
    <scope>NUCLEOTIDE SEQUENCE</scope>
    <source>
        <tissue evidence="1">Leaf</tissue>
    </source>
</reference>
<accession>A0A2P2Q1F9</accession>
<dbReference type="AlphaFoldDB" id="A0A2P2Q1F9"/>
<organism evidence="1">
    <name type="scientific">Rhizophora mucronata</name>
    <name type="common">Asiatic mangrove</name>
    <dbReference type="NCBI Taxonomy" id="61149"/>
    <lineage>
        <taxon>Eukaryota</taxon>
        <taxon>Viridiplantae</taxon>
        <taxon>Streptophyta</taxon>
        <taxon>Embryophyta</taxon>
        <taxon>Tracheophyta</taxon>
        <taxon>Spermatophyta</taxon>
        <taxon>Magnoliopsida</taxon>
        <taxon>eudicotyledons</taxon>
        <taxon>Gunneridae</taxon>
        <taxon>Pentapetalae</taxon>
        <taxon>rosids</taxon>
        <taxon>fabids</taxon>
        <taxon>Malpighiales</taxon>
        <taxon>Rhizophoraceae</taxon>
        <taxon>Rhizophora</taxon>
    </lineage>
</organism>
<dbReference type="EMBL" id="GGEC01080352">
    <property type="protein sequence ID" value="MBX60836.1"/>
    <property type="molecule type" value="Transcribed_RNA"/>
</dbReference>
<name>A0A2P2Q1F9_RHIMU</name>